<dbReference type="PANTHER" id="PTHR46179:SF13">
    <property type="entry name" value="C2H2-TYPE DOMAIN-CONTAINING PROTEIN"/>
    <property type="match status" value="1"/>
</dbReference>
<sequence length="205" mass="24526">MFVSRCCSIAPFVCKWRDAHNRPRRFDTQEKLEYHIYNDHKDLTKLKVFYRERLIYKCPWEGCEKLPSDILKLKEHLREHTQQRPFKCPICNCSRQFESLDKLNQHLIFNHNDSVVDPTGAVDMTKQEKGDTAKYEVKKNNQGAKYEVKDEDYLTYNYEEDEDYLICKALSKSFDRKNIKSDKVLRVLQTYLNQKLIINFTNAQL</sequence>
<dbReference type="GO" id="GO:0006357">
    <property type="term" value="P:regulation of transcription by RNA polymerase II"/>
    <property type="evidence" value="ECO:0007669"/>
    <property type="project" value="TreeGrafter"/>
</dbReference>
<dbReference type="Proteomes" id="UP000265703">
    <property type="component" value="Unassembled WGS sequence"/>
</dbReference>
<comment type="subcellular location">
    <subcellularLocation>
        <location evidence="1">Nucleus</location>
    </subcellularLocation>
</comment>
<keyword evidence="3 8" id="KW-0863">Zinc-finger</keyword>
<dbReference type="InterPro" id="IPR057038">
    <property type="entry name" value="FBX41/ZN365_Znf-C2H2"/>
</dbReference>
<keyword evidence="2" id="KW-0479">Metal-binding</keyword>
<evidence type="ECO:0000313" key="11">
    <source>
        <dbReference type="Proteomes" id="UP000265703"/>
    </source>
</evidence>
<protein>
    <recommendedName>
        <fullName evidence="9">C2H2-type domain-containing protein</fullName>
    </recommendedName>
</protein>
<dbReference type="Pfam" id="PF23165">
    <property type="entry name" value="zf-C2H2_FBX41"/>
    <property type="match status" value="1"/>
</dbReference>
<keyword evidence="4" id="KW-0862">Zinc</keyword>
<evidence type="ECO:0000313" key="10">
    <source>
        <dbReference type="EMBL" id="RIA93806.1"/>
    </source>
</evidence>
<evidence type="ECO:0000256" key="5">
    <source>
        <dbReference type="ARBA" id="ARBA00023015"/>
    </source>
</evidence>
<feature type="domain" description="C2H2-type" evidence="9">
    <location>
        <begin position="86"/>
        <end position="116"/>
    </location>
</feature>
<evidence type="ECO:0000256" key="8">
    <source>
        <dbReference type="PROSITE-ProRule" id="PRU00042"/>
    </source>
</evidence>
<dbReference type="OrthoDB" id="5305647at2759"/>
<evidence type="ECO:0000256" key="2">
    <source>
        <dbReference type="ARBA" id="ARBA00022723"/>
    </source>
</evidence>
<dbReference type="PROSITE" id="PS00028">
    <property type="entry name" value="ZINC_FINGER_C2H2_1"/>
    <property type="match status" value="1"/>
</dbReference>
<comment type="caution">
    <text evidence="10">The sequence shown here is derived from an EMBL/GenBank/DDBJ whole genome shotgun (WGS) entry which is preliminary data.</text>
</comment>
<dbReference type="GO" id="GO:0008270">
    <property type="term" value="F:zinc ion binding"/>
    <property type="evidence" value="ECO:0007669"/>
    <property type="project" value="UniProtKB-KW"/>
</dbReference>
<keyword evidence="11" id="KW-1185">Reference proteome</keyword>
<dbReference type="PANTHER" id="PTHR46179">
    <property type="entry name" value="ZINC FINGER PROTEIN"/>
    <property type="match status" value="1"/>
</dbReference>
<organism evidence="10 11">
    <name type="scientific">Glomus cerebriforme</name>
    <dbReference type="NCBI Taxonomy" id="658196"/>
    <lineage>
        <taxon>Eukaryota</taxon>
        <taxon>Fungi</taxon>
        <taxon>Fungi incertae sedis</taxon>
        <taxon>Mucoromycota</taxon>
        <taxon>Glomeromycotina</taxon>
        <taxon>Glomeromycetes</taxon>
        <taxon>Glomerales</taxon>
        <taxon>Glomeraceae</taxon>
        <taxon>Glomus</taxon>
    </lineage>
</organism>
<evidence type="ECO:0000259" key="9">
    <source>
        <dbReference type="PROSITE" id="PS50157"/>
    </source>
</evidence>
<name>A0A397TA41_9GLOM</name>
<evidence type="ECO:0000256" key="3">
    <source>
        <dbReference type="ARBA" id="ARBA00022771"/>
    </source>
</evidence>
<keyword evidence="6" id="KW-0804">Transcription</keyword>
<dbReference type="STRING" id="658196.A0A397TA41"/>
<dbReference type="Gene3D" id="3.30.160.60">
    <property type="entry name" value="Classic Zinc Finger"/>
    <property type="match status" value="2"/>
</dbReference>
<dbReference type="InterPro" id="IPR036236">
    <property type="entry name" value="Znf_C2H2_sf"/>
</dbReference>
<dbReference type="InterPro" id="IPR051061">
    <property type="entry name" value="Zinc_finger_trans_reg"/>
</dbReference>
<dbReference type="InterPro" id="IPR013087">
    <property type="entry name" value="Znf_C2H2_type"/>
</dbReference>
<dbReference type="GO" id="GO:0005634">
    <property type="term" value="C:nucleus"/>
    <property type="evidence" value="ECO:0007669"/>
    <property type="project" value="UniProtKB-SubCell"/>
</dbReference>
<dbReference type="SUPFAM" id="SSF57667">
    <property type="entry name" value="beta-beta-alpha zinc fingers"/>
    <property type="match status" value="1"/>
</dbReference>
<evidence type="ECO:0000256" key="4">
    <source>
        <dbReference type="ARBA" id="ARBA00022833"/>
    </source>
</evidence>
<keyword evidence="5" id="KW-0805">Transcription regulation</keyword>
<dbReference type="AlphaFoldDB" id="A0A397TA41"/>
<evidence type="ECO:0000256" key="1">
    <source>
        <dbReference type="ARBA" id="ARBA00004123"/>
    </source>
</evidence>
<proteinExistence type="predicted"/>
<evidence type="ECO:0000256" key="7">
    <source>
        <dbReference type="ARBA" id="ARBA00023242"/>
    </source>
</evidence>
<reference evidence="10 11" key="1">
    <citation type="submission" date="2018-06" db="EMBL/GenBank/DDBJ databases">
        <title>Comparative genomics reveals the genomic features of Rhizophagus irregularis, R. cerebriforme, R. diaphanum and Gigaspora rosea, and their symbiotic lifestyle signature.</title>
        <authorList>
            <person name="Morin E."/>
            <person name="San Clemente H."/>
            <person name="Chen E.C.H."/>
            <person name="De La Providencia I."/>
            <person name="Hainaut M."/>
            <person name="Kuo A."/>
            <person name="Kohler A."/>
            <person name="Murat C."/>
            <person name="Tang N."/>
            <person name="Roy S."/>
            <person name="Loubradou J."/>
            <person name="Henrissat B."/>
            <person name="Grigoriev I.V."/>
            <person name="Corradi N."/>
            <person name="Roux C."/>
            <person name="Martin F.M."/>
        </authorList>
    </citation>
    <scope>NUCLEOTIDE SEQUENCE [LARGE SCALE GENOMIC DNA]</scope>
    <source>
        <strain evidence="10 11">DAOM 227022</strain>
    </source>
</reference>
<evidence type="ECO:0000256" key="6">
    <source>
        <dbReference type="ARBA" id="ARBA00023163"/>
    </source>
</evidence>
<keyword evidence="7" id="KW-0539">Nucleus</keyword>
<accession>A0A397TA41</accession>
<dbReference type="EMBL" id="QKYT01000096">
    <property type="protein sequence ID" value="RIA93806.1"/>
    <property type="molecule type" value="Genomic_DNA"/>
</dbReference>
<dbReference type="PROSITE" id="PS50157">
    <property type="entry name" value="ZINC_FINGER_C2H2_2"/>
    <property type="match status" value="2"/>
</dbReference>
<feature type="domain" description="C2H2-type" evidence="9">
    <location>
        <begin position="56"/>
        <end position="85"/>
    </location>
</feature>
<gene>
    <name evidence="10" type="ORF">C1645_735252</name>
</gene>
<dbReference type="SMART" id="SM00355">
    <property type="entry name" value="ZnF_C2H2"/>
    <property type="match status" value="3"/>
</dbReference>